<keyword evidence="2" id="KW-1185">Reference proteome</keyword>
<comment type="caution">
    <text evidence="1">The sequence shown here is derived from an EMBL/GenBank/DDBJ whole genome shotgun (WGS) entry which is preliminary data.</text>
</comment>
<organism evidence="1 2">
    <name type="scientific">Sediminicola luteus</name>
    <dbReference type="NCBI Taxonomy" id="319238"/>
    <lineage>
        <taxon>Bacteria</taxon>
        <taxon>Pseudomonadati</taxon>
        <taxon>Bacteroidota</taxon>
        <taxon>Flavobacteriia</taxon>
        <taxon>Flavobacteriales</taxon>
        <taxon>Flavobacteriaceae</taxon>
        <taxon>Sediminicola</taxon>
    </lineage>
</organism>
<sequence>MESKEKAMKKLNISTYVIALVLLVLALAVFMGCEPDDSDAFPASLPDTAAVFTDGFSPGLDYTAFGDSKVTAFQLDEEVTYDKSDSAMRFDIPNQGDPESGYAGGIFFDKTGRNLSGYNVLSFWGKASQGAIIQELGFGLTDTQMYRTSITDVAFSTAWTKYYILLPDPARLTMEEGMFYFVDTPDNGKGYSFWIDELRFENSGTIGQVQAYIQNGEEVTSTVFVGQEVPVSGLGVSFSLPNGVSQAVNAAPAFFTLASSNPQVAQVVVDETTQVSTVRILAQGEAVITASMGDVAAMGSLTLQVREFEPAPLPDKVADDVISIFSDAYTNVPVDFYNGYYAPFQTTVSADFTVDGDHVLNYINYNFVGIEFNKEVPTIDATEMTHLHVDIYIPEALDPNATWRVNLRDFGADGNFDGGDDTIASQLLTTASDPALVSEQWISVDMDIRDMANKATLGQIVFDAEGDTSPRPSGFYVDNLYLYNDQGTGGGGPQPIPPTTAAPTPTLDAAQVVSIFSDAYTDVPNQGFNQYGAATFAEIPVADNATLNYKQSDNPGGNFQVIELGAENQIDATAMELTDFHVDLWFPNPVNENTAFLLKVVNIAPDITSEALIRIDANATPAMAQGQWLAIDLTMDQLQAAGLAANSNIQQVVIDLLDAGEVYIDNLYFSKSNGAGGSAPTTSAPEPPARDAADVISIFGEAYTNITGIDYDPNWGQSGHMQVNTAFDSGDGNLALAYPSFNYQGTDFSGNAQNASEMEFLHVDIWVPAGTDRQVKVSPINNGTGEGEVLVSVPLIPGSWNSVDLPIADFTGMTWDSVVQLKFDGQFNGDGSANTDPFDMYLDNVYFYKEPSAPSAAPTTSAPEPLARDAADVISIFGEAYTNITGIDYDPNWGQSGHMQVNTAFDPGDGNLALAYPSFNYQGTDFSGNAQNASEMEFLHVDIWVPAGTDRQVKVSPINNGTGEGEVLVSVPLTPGAWNSVDLPMADFTGMTWDSVVQLKFDGQFNGDGSANTDPFDIYLDNVYFYKEPSAPSTAPTTSAPAPPVRDAADVISIFGEAYTNITGIDYDPNWGQSGHMQVNTAFDPGDGNLALAYPSFNYQGTDFSGNAQNAATMQFLHVDIWVPAGTDRQVKVSPINNGTGAGEVLVSVPLTPGAWNSVDLPIGDFTGMTWDSVFQLKFDGQFNGDGSANTDPFDIYLDNVYFYKEPSAPSTAPTTSAPAPPVRDAADVISIFGEAYTNITGVDYDPNWGQSGHMQVNTAFDPGDGNLALAYPNFNYQGTDFSGNAQNAASMQFLHVDIWVPAGTDRQVKVSPINNGTGAGEVLVSVPLTPGAWNSVDLPIGDFTGMTWDSVFQLKFDGQFNGDGSANTDPFDVYLDNVYFYKN</sequence>
<evidence type="ECO:0000313" key="1">
    <source>
        <dbReference type="EMBL" id="PCE64804.1"/>
    </source>
</evidence>
<protein>
    <recommendedName>
        <fullName evidence="3">Glycosyl hydrolase family 16</fullName>
    </recommendedName>
</protein>
<dbReference type="EMBL" id="NBWU01000002">
    <property type="protein sequence ID" value="PCE64804.1"/>
    <property type="molecule type" value="Genomic_DNA"/>
</dbReference>
<reference evidence="1 2" key="1">
    <citation type="submission" date="2017-04" db="EMBL/GenBank/DDBJ databases">
        <title>A new member of the family Flavobacteriaceae isolated from ascidians.</title>
        <authorList>
            <person name="Chen L."/>
        </authorList>
    </citation>
    <scope>NUCLEOTIDE SEQUENCE [LARGE SCALE GENOMIC DNA]</scope>
    <source>
        <strain evidence="1 2">HQA918</strain>
    </source>
</reference>
<dbReference type="PROSITE" id="PS51257">
    <property type="entry name" value="PROKAR_LIPOPROTEIN"/>
    <property type="match status" value="1"/>
</dbReference>
<evidence type="ECO:0008006" key="3">
    <source>
        <dbReference type="Google" id="ProtNLM"/>
    </source>
</evidence>
<gene>
    <name evidence="1" type="ORF">B7P33_06435</name>
</gene>
<dbReference type="InterPro" id="IPR008979">
    <property type="entry name" value="Galactose-bd-like_sf"/>
</dbReference>
<name>A0A2A4GA13_9FLAO</name>
<dbReference type="SUPFAM" id="SSF49785">
    <property type="entry name" value="Galactose-binding domain-like"/>
    <property type="match status" value="1"/>
</dbReference>
<dbReference type="Gene3D" id="2.60.120.430">
    <property type="entry name" value="Galactose-binding lectin"/>
    <property type="match status" value="5"/>
</dbReference>
<dbReference type="Proteomes" id="UP000219559">
    <property type="component" value="Unassembled WGS sequence"/>
</dbReference>
<evidence type="ECO:0000313" key="2">
    <source>
        <dbReference type="Proteomes" id="UP000219559"/>
    </source>
</evidence>
<accession>A0A2A4GA13</accession>
<proteinExistence type="predicted"/>